<evidence type="ECO:0000313" key="5">
    <source>
        <dbReference type="EMBL" id="BAS28584.1"/>
    </source>
</evidence>
<protein>
    <submittedName>
        <fullName evidence="5">Short-chain dehydrogenase</fullName>
    </submittedName>
</protein>
<dbReference type="Gene3D" id="3.40.50.720">
    <property type="entry name" value="NAD(P)-binding Rossmann-like Domain"/>
    <property type="match status" value="1"/>
</dbReference>
<comment type="similarity">
    <text evidence="1 3">Belongs to the short-chain dehydrogenases/reductases (SDR) family.</text>
</comment>
<dbReference type="RefSeq" id="WP_082726305.1">
    <property type="nucleotide sequence ID" value="NZ_AP014924.1"/>
</dbReference>
<feature type="domain" description="Ketoreductase" evidence="4">
    <location>
        <begin position="16"/>
        <end position="205"/>
    </location>
</feature>
<evidence type="ECO:0000259" key="4">
    <source>
        <dbReference type="SMART" id="SM00822"/>
    </source>
</evidence>
<dbReference type="GO" id="GO:0016491">
    <property type="term" value="F:oxidoreductase activity"/>
    <property type="evidence" value="ECO:0007669"/>
    <property type="project" value="UniProtKB-KW"/>
</dbReference>
<gene>
    <name evidence="5" type="ORF">LIP_2754</name>
</gene>
<name>A0A0K2SP32_LIMPI</name>
<dbReference type="PRINTS" id="PR00081">
    <property type="entry name" value="GDHRDH"/>
</dbReference>
<dbReference type="EMBL" id="AP014924">
    <property type="protein sequence ID" value="BAS28584.1"/>
    <property type="molecule type" value="Genomic_DNA"/>
</dbReference>
<reference evidence="6" key="1">
    <citation type="submission" date="2015-07" db="EMBL/GenBank/DDBJ databases">
        <title>Complete genome sequence and phylogenetic analysis of Limnochorda pilosa.</title>
        <authorList>
            <person name="Watanabe M."/>
            <person name="Kojima H."/>
            <person name="Fukui M."/>
        </authorList>
    </citation>
    <scope>NUCLEOTIDE SEQUENCE [LARGE SCALE GENOMIC DNA]</scope>
    <source>
        <strain evidence="6">HC45</strain>
    </source>
</reference>
<dbReference type="SUPFAM" id="SSF51735">
    <property type="entry name" value="NAD(P)-binding Rossmann-fold domains"/>
    <property type="match status" value="1"/>
</dbReference>
<proteinExistence type="inferred from homology"/>
<dbReference type="PRINTS" id="PR00080">
    <property type="entry name" value="SDRFAMILY"/>
</dbReference>
<keyword evidence="2" id="KW-0560">Oxidoreductase</keyword>
<evidence type="ECO:0000256" key="3">
    <source>
        <dbReference type="RuleBase" id="RU000363"/>
    </source>
</evidence>
<dbReference type="PANTHER" id="PTHR44196">
    <property type="entry name" value="DEHYDROGENASE/REDUCTASE SDR FAMILY MEMBER 7B"/>
    <property type="match status" value="1"/>
</dbReference>
<dbReference type="Pfam" id="PF00106">
    <property type="entry name" value="adh_short"/>
    <property type="match status" value="1"/>
</dbReference>
<evidence type="ECO:0000256" key="1">
    <source>
        <dbReference type="ARBA" id="ARBA00006484"/>
    </source>
</evidence>
<keyword evidence="6" id="KW-1185">Reference proteome</keyword>
<sequence length="256" mass="27009">MAAFDRTDSSVPSHHGVVLITGGSKGLGRALAEAFAARGASLVLCARDEATLREAAGACRSRGAAVVPLAGDVADDAFRRRLAGEAGRAFGRIDLLINNASTLGPTPLPPLLQASPEALHRAYEVNLVAPLRLVTQTLPWLGRSAGPTVVNVTSDAALGGYPGWGVYGASKAALELASRTLAGELAGLQPPVAVCWVDPGDMDTEMHRAAEPDADPASWPTPERVVPFFLWLADQPYDAVNGRRFEVRRWLEERGA</sequence>
<dbReference type="AlphaFoldDB" id="A0A0K2SP32"/>
<dbReference type="InterPro" id="IPR036291">
    <property type="entry name" value="NAD(P)-bd_dom_sf"/>
</dbReference>
<dbReference type="Proteomes" id="UP000065807">
    <property type="component" value="Chromosome"/>
</dbReference>
<dbReference type="SMART" id="SM00822">
    <property type="entry name" value="PKS_KR"/>
    <property type="match status" value="1"/>
</dbReference>
<dbReference type="InterPro" id="IPR002347">
    <property type="entry name" value="SDR_fam"/>
</dbReference>
<dbReference type="CDD" id="cd05233">
    <property type="entry name" value="SDR_c"/>
    <property type="match status" value="1"/>
</dbReference>
<dbReference type="GO" id="GO:0016020">
    <property type="term" value="C:membrane"/>
    <property type="evidence" value="ECO:0007669"/>
    <property type="project" value="TreeGrafter"/>
</dbReference>
<dbReference type="STRING" id="1555112.LIP_2754"/>
<accession>A0A0K2SP32</accession>
<dbReference type="InterPro" id="IPR057326">
    <property type="entry name" value="KR_dom"/>
</dbReference>
<organism evidence="5 6">
    <name type="scientific">Limnochorda pilosa</name>
    <dbReference type="NCBI Taxonomy" id="1555112"/>
    <lineage>
        <taxon>Bacteria</taxon>
        <taxon>Bacillati</taxon>
        <taxon>Bacillota</taxon>
        <taxon>Limnochordia</taxon>
        <taxon>Limnochordales</taxon>
        <taxon>Limnochordaceae</taxon>
        <taxon>Limnochorda</taxon>
    </lineage>
</organism>
<dbReference type="OrthoDB" id="9775296at2"/>
<dbReference type="KEGG" id="lpil:LIP_2754"/>
<evidence type="ECO:0000256" key="2">
    <source>
        <dbReference type="ARBA" id="ARBA00023002"/>
    </source>
</evidence>
<evidence type="ECO:0000313" key="6">
    <source>
        <dbReference type="Proteomes" id="UP000065807"/>
    </source>
</evidence>
<dbReference type="PANTHER" id="PTHR44196:SF1">
    <property type="entry name" value="DEHYDROGENASE_REDUCTASE SDR FAMILY MEMBER 7B"/>
    <property type="match status" value="1"/>
</dbReference>
<reference evidence="6" key="2">
    <citation type="journal article" date="2016" name="Int. J. Syst. Evol. Microbiol.">
        <title>Complete genome sequence and cell structure of Limnochorda pilosa, a Gram-negative spore-former within the phylum Firmicutes.</title>
        <authorList>
            <person name="Watanabe M."/>
            <person name="Kojima H."/>
            <person name="Fukui M."/>
        </authorList>
    </citation>
    <scope>NUCLEOTIDE SEQUENCE [LARGE SCALE GENOMIC DNA]</scope>
    <source>
        <strain evidence="6">HC45</strain>
    </source>
</reference>